<protein>
    <submittedName>
        <fullName evidence="1">Uncharacterized protein</fullName>
    </submittedName>
</protein>
<proteinExistence type="predicted"/>
<organism evidence="1 2">
    <name type="scientific">Kitasatospora kifunensis</name>
    <name type="common">Streptomyces kifunensis</name>
    <dbReference type="NCBI Taxonomy" id="58351"/>
    <lineage>
        <taxon>Bacteria</taxon>
        <taxon>Bacillati</taxon>
        <taxon>Actinomycetota</taxon>
        <taxon>Actinomycetes</taxon>
        <taxon>Kitasatosporales</taxon>
        <taxon>Streptomycetaceae</taxon>
        <taxon>Kitasatospora</taxon>
    </lineage>
</organism>
<comment type="caution">
    <text evidence="1">The sequence shown here is derived from an EMBL/GenBank/DDBJ whole genome shotgun (WGS) entry which is preliminary data.</text>
</comment>
<reference evidence="1 2" key="1">
    <citation type="submission" date="2020-08" db="EMBL/GenBank/DDBJ databases">
        <title>Sequencing the genomes of 1000 actinobacteria strains.</title>
        <authorList>
            <person name="Klenk H.-P."/>
        </authorList>
    </citation>
    <scope>NUCLEOTIDE SEQUENCE [LARGE SCALE GENOMIC DNA]</scope>
    <source>
        <strain evidence="1 2">DSM 41654</strain>
    </source>
</reference>
<sequence length="183" mass="20193">MPETARALKIRNQADQQFLAVEQQHRRIVDGCRGIYAMGMPDSHRDDRVRLTIDVDLFLHCLQRLLRVCELVRRSRLPAVNLRRPIRDFENQTVGITPLRNVLEHLDGAAVSGHGGIGYGLGPDGVNVTYDGAAFDTAALLESARRLHLAIRSAVDPIAVLDVHGGYPIIELESPAVVSMDEA</sequence>
<gene>
    <name evidence="1" type="ORF">FHR34_002194</name>
</gene>
<dbReference type="EMBL" id="JACHJV010000001">
    <property type="protein sequence ID" value="MBB4923201.1"/>
    <property type="molecule type" value="Genomic_DNA"/>
</dbReference>
<dbReference type="RefSeq" id="WP_184935251.1">
    <property type="nucleotide sequence ID" value="NZ_JACHJV010000001.1"/>
</dbReference>
<dbReference type="AlphaFoldDB" id="A0A7W7R1S4"/>
<dbReference type="Proteomes" id="UP000540506">
    <property type="component" value="Unassembled WGS sequence"/>
</dbReference>
<name>A0A7W7R1S4_KITKI</name>
<evidence type="ECO:0000313" key="2">
    <source>
        <dbReference type="Proteomes" id="UP000540506"/>
    </source>
</evidence>
<keyword evidence="2" id="KW-1185">Reference proteome</keyword>
<accession>A0A7W7R1S4</accession>
<evidence type="ECO:0000313" key="1">
    <source>
        <dbReference type="EMBL" id="MBB4923201.1"/>
    </source>
</evidence>